<dbReference type="InterPro" id="IPR022955">
    <property type="entry name" value="GMP_synthase"/>
</dbReference>
<dbReference type="Pfam" id="PF02540">
    <property type="entry name" value="NAD_synthase"/>
    <property type="match status" value="1"/>
</dbReference>
<dbReference type="CDD" id="cd01997">
    <property type="entry name" value="GMP_synthase_C"/>
    <property type="match status" value="1"/>
</dbReference>
<keyword evidence="4 9" id="KW-0547">Nucleotide-binding</keyword>
<evidence type="ECO:0000256" key="6">
    <source>
        <dbReference type="ARBA" id="ARBA00022755"/>
    </source>
</evidence>
<dbReference type="PROSITE" id="PS51553">
    <property type="entry name" value="GMPS_ATP_PPASE"/>
    <property type="match status" value="1"/>
</dbReference>
<evidence type="ECO:0000313" key="13">
    <source>
        <dbReference type="Proteomes" id="UP001208245"/>
    </source>
</evidence>
<protein>
    <recommendedName>
        <fullName evidence="9">GMP synthase [glutamine-hydrolyzing]</fullName>
        <ecNumber evidence="9">6.3.5.2</ecNumber>
    </recommendedName>
    <alternativeName>
        <fullName evidence="9">GMP synthetase</fullName>
    </alternativeName>
    <alternativeName>
        <fullName evidence="9">Glutamine amidotransferase</fullName>
    </alternativeName>
</protein>
<evidence type="ECO:0000256" key="2">
    <source>
        <dbReference type="ARBA" id="ARBA00005153"/>
    </source>
</evidence>
<feature type="active site" description="Nucleophile" evidence="9">
    <location>
        <position position="80"/>
    </location>
</feature>
<evidence type="ECO:0000256" key="7">
    <source>
        <dbReference type="ARBA" id="ARBA00022840"/>
    </source>
</evidence>
<evidence type="ECO:0000256" key="8">
    <source>
        <dbReference type="ARBA" id="ARBA00022962"/>
    </source>
</evidence>
<dbReference type="NCBIfam" id="TIGR00888">
    <property type="entry name" value="guaA_Nterm"/>
    <property type="match status" value="1"/>
</dbReference>
<evidence type="ECO:0000256" key="5">
    <source>
        <dbReference type="ARBA" id="ARBA00022749"/>
    </source>
</evidence>
<feature type="active site" evidence="9">
    <location>
        <position position="169"/>
    </location>
</feature>
<dbReference type="InterPro" id="IPR017926">
    <property type="entry name" value="GATASE"/>
</dbReference>
<dbReference type="NCBIfam" id="NF000848">
    <property type="entry name" value="PRK00074.1"/>
    <property type="match status" value="1"/>
</dbReference>
<dbReference type="InterPro" id="IPR001674">
    <property type="entry name" value="GMP_synth_C"/>
</dbReference>
<reference evidence="12 13" key="1">
    <citation type="journal article" date="2020" name="Int. J. Syst. Evol. Microbiol.">
        <title>Ureaplasma miroungigenitalium sp. nov. isolated from northern elephant seals (Mirounga angustirostris) and Ureaplasma zalophigenitalium sp. nov. isolated from California sea lions (Zalophus californianus).</title>
        <authorList>
            <person name="Volokhov D.V."/>
            <person name="Gulland F.M."/>
            <person name="Gao Y."/>
            <person name="Chizhikov V.E."/>
        </authorList>
    </citation>
    <scope>NUCLEOTIDE SEQUENCE [LARGE SCALE GENOMIC DNA]</scope>
    <source>
        <strain evidence="12 13">ES3182-GEN</strain>
    </source>
</reference>
<dbReference type="SUPFAM" id="SSF54810">
    <property type="entry name" value="GMP synthetase C-terminal dimerisation domain"/>
    <property type="match status" value="1"/>
</dbReference>
<keyword evidence="5 9" id="KW-0332">GMP biosynthesis</keyword>
<comment type="subunit">
    <text evidence="9">Homodimer.</text>
</comment>
<dbReference type="EC" id="6.3.5.2" evidence="9"/>
<dbReference type="PANTHER" id="PTHR11922">
    <property type="entry name" value="GMP SYNTHASE-RELATED"/>
    <property type="match status" value="1"/>
</dbReference>
<sequence length="508" mass="56848">MHKILVVDFGSQYNQLLVRRIRELGVYSELIDHSDAPKYFHDPSVLGFILSGGPHSVYEENAMTIHPQIFQLNKPVLGVCYGMQLMMHLLGGKVRQAECAEYGHTQITIKPSSHIGANLKDDQKVWMSHADRVISLAPGFETYATSLDCPHVIVENQKDQLYGIQYHCEVNNTPNGRDMLANFVYNVCQAKKEWTMNDFIDQQIAAIKEEVKDQQVICALSGGVDSMVTASLIKKAIGDQLTCVFVDHGLLRKNEKENVLEIFSKQFGKGLVYVDASKDFLDALKGVSEPEQKRKIIGAMFIEIFKREAQKIKNVKFLAQGTLYTDIIESGTKNAVTIKSHHNVGGLPKDLGFSLIEPLKTLFKDEVRALGKVLGLNDAFINRKPFPGPGLAIRVIGDITEVKLFLVRESDAIFREELEKAGLDQDIWQFFTVLLNNKSVGVMGDQRTYAYTLALRAVNSIDGMTADFAHIPFDVLAKTATRIVNEIKGINRVVYDITSKPPGTIEWE</sequence>
<name>A0ABT3BMS6_9BACT</name>
<dbReference type="HAMAP" id="MF_00344">
    <property type="entry name" value="GMP_synthase"/>
    <property type="match status" value="1"/>
</dbReference>
<comment type="catalytic activity">
    <reaction evidence="9">
        <text>XMP + L-glutamine + ATP + H2O = GMP + L-glutamate + AMP + diphosphate + 2 H(+)</text>
        <dbReference type="Rhea" id="RHEA:11680"/>
        <dbReference type="ChEBI" id="CHEBI:15377"/>
        <dbReference type="ChEBI" id="CHEBI:15378"/>
        <dbReference type="ChEBI" id="CHEBI:29985"/>
        <dbReference type="ChEBI" id="CHEBI:30616"/>
        <dbReference type="ChEBI" id="CHEBI:33019"/>
        <dbReference type="ChEBI" id="CHEBI:57464"/>
        <dbReference type="ChEBI" id="CHEBI:58115"/>
        <dbReference type="ChEBI" id="CHEBI:58359"/>
        <dbReference type="ChEBI" id="CHEBI:456215"/>
        <dbReference type="EC" id="6.3.5.2"/>
    </reaction>
</comment>
<dbReference type="InterPro" id="IPR014729">
    <property type="entry name" value="Rossmann-like_a/b/a_fold"/>
</dbReference>
<dbReference type="InterPro" id="IPR004739">
    <property type="entry name" value="GMP_synth_GATase"/>
</dbReference>
<evidence type="ECO:0000256" key="10">
    <source>
        <dbReference type="PROSITE-ProRule" id="PRU00886"/>
    </source>
</evidence>
<dbReference type="RefSeq" id="WP_263821663.1">
    <property type="nucleotide sequence ID" value="NZ_JAOXHK010000002.1"/>
</dbReference>
<feature type="domain" description="GMPS ATP-PPase" evidence="11">
    <location>
        <begin position="194"/>
        <end position="383"/>
    </location>
</feature>
<dbReference type="InterPro" id="IPR025777">
    <property type="entry name" value="GMPS_ATP_PPase_dom"/>
</dbReference>
<dbReference type="GO" id="GO:0003922">
    <property type="term" value="F:GMP synthase (glutamine-hydrolyzing) activity"/>
    <property type="evidence" value="ECO:0007669"/>
    <property type="project" value="UniProtKB-EC"/>
</dbReference>
<keyword evidence="7 9" id="KW-0067">ATP-binding</keyword>
<comment type="caution">
    <text evidence="12">The sequence shown here is derived from an EMBL/GenBank/DDBJ whole genome shotgun (WGS) entry which is preliminary data.</text>
</comment>
<proteinExistence type="inferred from homology"/>
<evidence type="ECO:0000259" key="11">
    <source>
        <dbReference type="PROSITE" id="PS51553"/>
    </source>
</evidence>
<dbReference type="CDD" id="cd01742">
    <property type="entry name" value="GATase1_GMP_Synthase"/>
    <property type="match status" value="1"/>
</dbReference>
<dbReference type="Gene3D" id="3.30.300.10">
    <property type="match status" value="1"/>
</dbReference>
<dbReference type="SUPFAM" id="SSF52317">
    <property type="entry name" value="Class I glutamine amidotransferase-like"/>
    <property type="match status" value="1"/>
</dbReference>
<evidence type="ECO:0000256" key="1">
    <source>
        <dbReference type="ARBA" id="ARBA00002332"/>
    </source>
</evidence>
<evidence type="ECO:0000256" key="9">
    <source>
        <dbReference type="HAMAP-Rule" id="MF_00344"/>
    </source>
</evidence>
<dbReference type="NCBIfam" id="TIGR00884">
    <property type="entry name" value="guaA_Cterm"/>
    <property type="match status" value="1"/>
</dbReference>
<dbReference type="Pfam" id="PF00117">
    <property type="entry name" value="GATase"/>
    <property type="match status" value="1"/>
</dbReference>
<dbReference type="EMBL" id="JAOXHL010000001">
    <property type="protein sequence ID" value="MCV3728337.1"/>
    <property type="molecule type" value="Genomic_DNA"/>
</dbReference>
<organism evidence="12 13">
    <name type="scientific">Ureaplasma miroungigenitalium</name>
    <dbReference type="NCBI Taxonomy" id="1042321"/>
    <lineage>
        <taxon>Bacteria</taxon>
        <taxon>Bacillati</taxon>
        <taxon>Mycoplasmatota</taxon>
        <taxon>Mycoplasmoidales</taxon>
        <taxon>Mycoplasmoidaceae</taxon>
        <taxon>Ureaplasma</taxon>
    </lineage>
</organism>
<comment type="pathway">
    <text evidence="2 9">Purine metabolism; GMP biosynthesis; GMP from XMP (L-Gln route): step 1/1.</text>
</comment>
<dbReference type="PANTHER" id="PTHR11922:SF2">
    <property type="entry name" value="GMP SYNTHASE [GLUTAMINE-HYDROLYZING]"/>
    <property type="match status" value="1"/>
</dbReference>
<dbReference type="PRINTS" id="PR00096">
    <property type="entry name" value="GATASE"/>
</dbReference>
<comment type="function">
    <text evidence="1 9">Catalyzes the synthesis of GMP from XMP.</text>
</comment>
<keyword evidence="6 9" id="KW-0658">Purine biosynthesis</keyword>
<dbReference type="Proteomes" id="UP001208245">
    <property type="component" value="Unassembled WGS sequence"/>
</dbReference>
<dbReference type="Gene3D" id="3.40.50.880">
    <property type="match status" value="1"/>
</dbReference>
<dbReference type="InterPro" id="IPR022310">
    <property type="entry name" value="NAD/GMP_synthase"/>
</dbReference>
<dbReference type="SUPFAM" id="SSF52402">
    <property type="entry name" value="Adenine nucleotide alpha hydrolases-like"/>
    <property type="match status" value="1"/>
</dbReference>
<dbReference type="InterPro" id="IPR029062">
    <property type="entry name" value="Class_I_gatase-like"/>
</dbReference>
<accession>A0ABT3BMS6</accession>
<feature type="active site" evidence="9">
    <location>
        <position position="167"/>
    </location>
</feature>
<dbReference type="Gene3D" id="3.40.50.620">
    <property type="entry name" value="HUPs"/>
    <property type="match status" value="1"/>
</dbReference>
<evidence type="ECO:0000256" key="3">
    <source>
        <dbReference type="ARBA" id="ARBA00022598"/>
    </source>
</evidence>
<evidence type="ECO:0000313" key="12">
    <source>
        <dbReference type="EMBL" id="MCV3728337.1"/>
    </source>
</evidence>
<dbReference type="Pfam" id="PF00958">
    <property type="entry name" value="GMP_synt_C"/>
    <property type="match status" value="1"/>
</dbReference>
<keyword evidence="13" id="KW-1185">Reference proteome</keyword>
<keyword evidence="3 9" id="KW-0436">Ligase</keyword>
<gene>
    <name evidence="9 12" type="primary">guaA</name>
    <name evidence="12" type="ORF">OF376_00850</name>
</gene>
<keyword evidence="8 9" id="KW-0315">Glutamine amidotransferase</keyword>
<dbReference type="PROSITE" id="PS51273">
    <property type="entry name" value="GATASE_TYPE_1"/>
    <property type="match status" value="1"/>
</dbReference>
<evidence type="ECO:0000256" key="4">
    <source>
        <dbReference type="ARBA" id="ARBA00022741"/>
    </source>
</evidence>
<feature type="binding site" evidence="10">
    <location>
        <begin position="221"/>
        <end position="227"/>
    </location>
    <ligand>
        <name>ATP</name>
        <dbReference type="ChEBI" id="CHEBI:30616"/>
    </ligand>
</feature>